<dbReference type="Pfam" id="PF02826">
    <property type="entry name" value="2-Hacid_dh_C"/>
    <property type="match status" value="1"/>
</dbReference>
<comment type="similarity">
    <text evidence="1 4">Belongs to the D-isomer specific 2-hydroxyacid dehydrogenase family.</text>
</comment>
<dbReference type="GO" id="GO:0006564">
    <property type="term" value="P:L-serine biosynthetic process"/>
    <property type="evidence" value="ECO:0007669"/>
    <property type="project" value="UniProtKB-ARBA"/>
</dbReference>
<dbReference type="Gene3D" id="3.40.50.720">
    <property type="entry name" value="NAD(P)-binding Rossmann-like Domain"/>
    <property type="match status" value="2"/>
</dbReference>
<organism evidence="7 8">
    <name type="scientific">Candidatus Sulfomarinibacter kjeldsenii</name>
    <dbReference type="NCBI Taxonomy" id="2885994"/>
    <lineage>
        <taxon>Bacteria</taxon>
        <taxon>Pseudomonadati</taxon>
        <taxon>Acidobacteriota</taxon>
        <taxon>Thermoanaerobaculia</taxon>
        <taxon>Thermoanaerobaculales</taxon>
        <taxon>Candidatus Sulfomarinibacteraceae</taxon>
        <taxon>Candidatus Sulfomarinibacter</taxon>
    </lineage>
</organism>
<proteinExistence type="inferred from homology"/>
<evidence type="ECO:0000256" key="3">
    <source>
        <dbReference type="ARBA" id="ARBA00023027"/>
    </source>
</evidence>
<dbReference type="InterPro" id="IPR006140">
    <property type="entry name" value="D-isomer_DH_NAD-bd"/>
</dbReference>
<accession>A0A8J7C3P6</accession>
<name>A0A8J7C3P6_9BACT</name>
<evidence type="ECO:0000256" key="4">
    <source>
        <dbReference type="RuleBase" id="RU003719"/>
    </source>
</evidence>
<evidence type="ECO:0000259" key="6">
    <source>
        <dbReference type="Pfam" id="PF02826"/>
    </source>
</evidence>
<dbReference type="GO" id="GO:0047545">
    <property type="term" value="F:(S)-2-hydroxyglutarate dehydrogenase activity"/>
    <property type="evidence" value="ECO:0007669"/>
    <property type="project" value="UniProtKB-ARBA"/>
</dbReference>
<dbReference type="Pfam" id="PF00389">
    <property type="entry name" value="2-Hacid_dh"/>
    <property type="match status" value="1"/>
</dbReference>
<evidence type="ECO:0000256" key="1">
    <source>
        <dbReference type="ARBA" id="ARBA00005854"/>
    </source>
</evidence>
<comment type="caution">
    <text evidence="7">The sequence shown here is derived from an EMBL/GenBank/DDBJ whole genome shotgun (WGS) entry which is preliminary data.</text>
</comment>
<keyword evidence="2 4" id="KW-0560">Oxidoreductase</keyword>
<feature type="domain" description="D-isomer specific 2-hydroxyacid dehydrogenase catalytic" evidence="5">
    <location>
        <begin position="22"/>
        <end position="287"/>
    </location>
</feature>
<dbReference type="GO" id="GO:0004617">
    <property type="term" value="F:phosphoglycerate dehydrogenase activity"/>
    <property type="evidence" value="ECO:0007669"/>
    <property type="project" value="UniProtKB-ARBA"/>
</dbReference>
<dbReference type="SUPFAM" id="SSF52283">
    <property type="entry name" value="Formate/glycerate dehydrogenase catalytic domain-like"/>
    <property type="match status" value="1"/>
</dbReference>
<evidence type="ECO:0000313" key="7">
    <source>
        <dbReference type="EMBL" id="MBD3871190.1"/>
    </source>
</evidence>
<evidence type="ECO:0000259" key="5">
    <source>
        <dbReference type="Pfam" id="PF00389"/>
    </source>
</evidence>
<dbReference type="Proteomes" id="UP000598633">
    <property type="component" value="Unassembled WGS sequence"/>
</dbReference>
<dbReference type="InterPro" id="IPR006139">
    <property type="entry name" value="D-isomer_2_OHA_DH_cat_dom"/>
</dbReference>
<sequence length="293" mass="32183">MKILISDAFDPSLPAKLEVFGEVTDDKDRLAEMDVVLVRSKTKCTREYIDQARNLRLIIRGGVGLDNIDVEYAQSKGIQVFNTAEASAVAVAELALALMISVPTRLVEGHIGMTNREWLKKTLKRTELMGKTLGLIGAGNIGTELARRAIAFGMRVIAYDPLLKNHECVDLVSLEELFVEADYISLHVPLTDSTREMFNTETFAQLKDGVVIINTARGKCISEKDMAEALESGKVRAYATDVWNSDPPDESCPLFDAPNVVMTPHLGASSGENMLRIGDMVVRILEDVAQQTA</sequence>
<dbReference type="AlphaFoldDB" id="A0A8J7C3P6"/>
<reference evidence="7 8" key="1">
    <citation type="submission" date="2020-08" db="EMBL/GenBank/DDBJ databases">
        <title>Acidobacteriota in marine sediments use diverse sulfur dissimilation pathways.</title>
        <authorList>
            <person name="Wasmund K."/>
        </authorList>
    </citation>
    <scope>NUCLEOTIDE SEQUENCE [LARGE SCALE GENOMIC DNA]</scope>
    <source>
        <strain evidence="7">MAG AM3-A</strain>
    </source>
</reference>
<dbReference type="PANTHER" id="PTHR42938">
    <property type="entry name" value="FORMATE DEHYDROGENASE 1"/>
    <property type="match status" value="1"/>
</dbReference>
<evidence type="ECO:0000256" key="2">
    <source>
        <dbReference type="ARBA" id="ARBA00023002"/>
    </source>
</evidence>
<dbReference type="FunFam" id="3.40.50.720:FF:000041">
    <property type="entry name" value="D-3-phosphoglycerate dehydrogenase"/>
    <property type="match status" value="1"/>
</dbReference>
<dbReference type="InterPro" id="IPR036291">
    <property type="entry name" value="NAD(P)-bd_dom_sf"/>
</dbReference>
<keyword evidence="3" id="KW-0520">NAD</keyword>
<dbReference type="EMBL" id="JACXWA010000121">
    <property type="protein sequence ID" value="MBD3871190.1"/>
    <property type="molecule type" value="Genomic_DNA"/>
</dbReference>
<dbReference type="GO" id="GO:0051287">
    <property type="term" value="F:NAD binding"/>
    <property type="evidence" value="ECO:0007669"/>
    <property type="project" value="InterPro"/>
</dbReference>
<protein>
    <submittedName>
        <fullName evidence="7">Hydroxyacid dehydrogenase</fullName>
    </submittedName>
</protein>
<feature type="domain" description="D-isomer specific 2-hydroxyacid dehydrogenase NAD-binding" evidence="6">
    <location>
        <begin position="96"/>
        <end position="267"/>
    </location>
</feature>
<evidence type="ECO:0000313" key="8">
    <source>
        <dbReference type="Proteomes" id="UP000598633"/>
    </source>
</evidence>
<gene>
    <name evidence="7" type="ORF">IFJ97_07525</name>
</gene>
<dbReference type="SUPFAM" id="SSF51735">
    <property type="entry name" value="NAD(P)-binding Rossmann-fold domains"/>
    <property type="match status" value="1"/>
</dbReference>
<dbReference type="PANTHER" id="PTHR42938:SF47">
    <property type="entry name" value="HYDROXYPYRUVATE REDUCTASE"/>
    <property type="match status" value="1"/>
</dbReference>